<feature type="compositionally biased region" description="Basic and acidic residues" evidence="8">
    <location>
        <begin position="1109"/>
        <end position="1123"/>
    </location>
</feature>
<reference evidence="10" key="1">
    <citation type="submission" date="2016-01" db="EMBL/GenBank/DDBJ databases">
        <title>Reference transcriptome for the parasite Schistocephalus solidus: insights into the molecular evolution of parasitism.</title>
        <authorList>
            <person name="Hebert F.O."/>
            <person name="Grambauer S."/>
            <person name="Barber I."/>
            <person name="Landry C.R."/>
            <person name="Aubin-Horth N."/>
        </authorList>
    </citation>
    <scope>NUCLEOTIDE SEQUENCE</scope>
</reference>
<dbReference type="InterPro" id="IPR037516">
    <property type="entry name" value="Tripartite_DENN"/>
</dbReference>
<dbReference type="Pfam" id="PF23629">
    <property type="entry name" value="Death_MADD"/>
    <property type="match status" value="1"/>
</dbReference>
<feature type="compositionally biased region" description="Basic and acidic residues" evidence="8">
    <location>
        <begin position="748"/>
        <end position="762"/>
    </location>
</feature>
<comment type="subcellular location">
    <subcellularLocation>
        <location evidence="1">Cell membrane</location>
    </subcellularLocation>
    <subcellularLocation>
        <location evidence="2">Cytoplasm</location>
    </subcellularLocation>
</comment>
<evidence type="ECO:0000256" key="2">
    <source>
        <dbReference type="ARBA" id="ARBA00004496"/>
    </source>
</evidence>
<evidence type="ECO:0000256" key="7">
    <source>
        <dbReference type="ARBA" id="ARBA00022703"/>
    </source>
</evidence>
<dbReference type="PROSITE" id="PS50211">
    <property type="entry name" value="DENN"/>
    <property type="match status" value="1"/>
</dbReference>
<feature type="compositionally biased region" description="Polar residues" evidence="8">
    <location>
        <begin position="102"/>
        <end position="113"/>
    </location>
</feature>
<dbReference type="InterPro" id="IPR056574">
    <property type="entry name" value="Death_MADD"/>
</dbReference>
<evidence type="ECO:0000313" key="10">
    <source>
        <dbReference type="EMBL" id="JAP46944.1"/>
    </source>
</evidence>
<feature type="domain" description="UDENN" evidence="9">
    <location>
        <begin position="1"/>
        <end position="537"/>
    </location>
</feature>
<feature type="compositionally biased region" description="Polar residues" evidence="8">
    <location>
        <begin position="827"/>
        <end position="838"/>
    </location>
</feature>
<dbReference type="Gene3D" id="3.40.50.11500">
    <property type="match status" value="1"/>
</dbReference>
<sequence length="1629" mass="181815">CKHPSRNGHSMVQPELLRTYPTIMHSDFSLPNDIVFFCQPEGCYSMCSPSLPSENGSSASQMPLKSEFFTFSLTDKESNATRYGLCLNFLRPIPRRKRPSLNRRTSWHPSAQESESKIYPTVASTSNCHSVSTNRHGLSDTSSSSDSEDSVTLLDRPDRPYTHTLTSLCIVSHYQFCRKFEHCLLFLYNLIQKLHECCRPRFAGRQTVWSAITGGTLNISHPGVRKSIDEIDTWILRLLSTPSPVAGRTCVKVFLEPSEFGKPVIFALPDKNRFSLVDFPLHLPLKLLGVQKFLKVLFALLLEQKVLLQSSHCNRLTTCVLSLTALLYPLQYLFAAIPLLPSSLYGAEQLLQAPSPYIIGLPRSFLGSRFSFRLPRDVLLVDLDTQEFYGTTAQDTIPKMPTTEEKALIDNLNKILQRAEAMDALDGTLDRNDFKPWSPDPSDFHEGFDPLSYDANQDSINVAIRVAMVLFFRSPNILGGLTEFTRTVRMYPRPVVAFQYERFMKSRPEPSPFTIVVAKTQAVEYFAEWSLFPENEVYRRIESDVYAVSEISDKDHWFSDQLQPVEFSLWTEKFEHGILKPALELIHVTAGSIPLSKSKERSTVVRNSTLASAHATSDQLGLTISSTSGIVERAACSASEISTDLSGSLGDTQSDTDASSTSKEIANCHTLRSAEKRPSPNFVDSAFERPALWTATSTSSAEAYEDLQAGQPLPARLRDYFTPPTVHVIPEPSPETNSSRHLMSPPPCRRDTLNSDLDRETLKSPNITSNELGEVSRRSPADNRPNSPTINRPSFRVPFRPSFPASSTSLSGLSTRSVSPSLLRPMVSSSHISESASRTPLRRESSPTRQRQPHPSGAMASLGAIISSWFIDASKIQEELMDPEVRNRRLEIARTENQRFISESIIAIRKGNLPGMFSRRRLQKLLEEEIYRNMALALAFDNFASILQKQDDEESVVEEVCFSSWDHFKSFLWLFNHIANGLQASSKPIGSTFIDSRGDIISPVGLASAFSGLFSSQAERGRLTRGGISSSFLLLESAHTHYYILPTRNRGIGSTPKIQGDVTMSGPVTPFTTKSRLWGTSEKPSSASSTGEFRIPKSSPASSPWADSEASRREHNDGQERSSHTPSPSLLPKRIQSRKSPAGCEVGGPDSHQAASLGTPEGISMKMVEDIVLFPPFKSSRSRGFRYYKGRLLQTATEPKNVMGEIPPYISVPALRSNIFGIYGAKSLSDGNPDTAVKAMGGDVEDPTFAAVVNNVGLSSKSAKNSVGWTYLFEEALLNSTESKLWANMQFWEDMFLDTVTQERELLGLDFGPTDLLQHYSDLDAVDRKRLELQEDCLLANTLHNLIAFMVMARVSVEQIRRKARRLLAKSHTGLHYTQKISKLLDCLECLRGNDIDLVPPLSRQLIHDVYLVGSVWQNTIEMTYLEIFSEFLILRDPEGPLLRRWWFDQIINFTHPPNSDMVCLQTVIRGKREHFTFKSENAHRLFNAIASAIKDAASKRQQGQLLTSLGAEVNAIDADTNATVVIRFTQIAFCLQYAGDFKTIPLEMIKRCYISADDIFSIEAFDPLNRLPFDGHFKTDLALVLLKQWERLIGVAVARRQAGILSGTVTPMTPRSSSNSIVGLEIGE</sequence>
<dbReference type="InterPro" id="IPR001194">
    <property type="entry name" value="cDENN_dom"/>
</dbReference>
<dbReference type="InterPro" id="IPR005112">
    <property type="entry name" value="dDENN_dom"/>
</dbReference>
<dbReference type="SMART" id="SM00801">
    <property type="entry name" value="dDENN"/>
    <property type="match status" value="1"/>
</dbReference>
<dbReference type="SMART" id="SM00800">
    <property type="entry name" value="uDENN"/>
    <property type="match status" value="1"/>
</dbReference>
<evidence type="ECO:0000256" key="8">
    <source>
        <dbReference type="SAM" id="MobiDB-lite"/>
    </source>
</evidence>
<gene>
    <name evidence="10" type="ORF">TR161708</name>
</gene>
<name>A0A0X3P4N8_SCHSO</name>
<protein>
    <recommendedName>
        <fullName evidence="4">MAP kinase-activating death domain protein</fullName>
    </recommendedName>
</protein>
<dbReference type="EMBL" id="GEEE01016281">
    <property type="protein sequence ID" value="JAP46944.1"/>
    <property type="molecule type" value="Transcribed_RNA"/>
</dbReference>
<feature type="compositionally biased region" description="Polar residues" evidence="8">
    <location>
        <begin position="126"/>
        <end position="136"/>
    </location>
</feature>
<dbReference type="Pfam" id="PF03456">
    <property type="entry name" value="uDENN"/>
    <property type="match status" value="1"/>
</dbReference>
<dbReference type="PANTHER" id="PTHR13008">
    <property type="entry name" value="MAP-KINASE ACTIVATING DEATH DOMAIN PROTEIN MADD /DENN/AEX-3 C.ELEGANS"/>
    <property type="match status" value="1"/>
</dbReference>
<feature type="compositionally biased region" description="Low complexity" evidence="8">
    <location>
        <begin position="651"/>
        <end position="662"/>
    </location>
</feature>
<dbReference type="GO" id="GO:0042981">
    <property type="term" value="P:regulation of apoptotic process"/>
    <property type="evidence" value="ECO:0007669"/>
    <property type="project" value="TreeGrafter"/>
</dbReference>
<keyword evidence="7" id="KW-0053">Apoptosis</keyword>
<feature type="region of interest" description="Disordered" evidence="8">
    <location>
        <begin position="100"/>
        <end position="119"/>
    </location>
</feature>
<feature type="region of interest" description="Disordered" evidence="8">
    <location>
        <begin position="1054"/>
        <end position="1160"/>
    </location>
</feature>
<dbReference type="InterPro" id="IPR005113">
    <property type="entry name" value="uDENN_dom"/>
</dbReference>
<dbReference type="GO" id="GO:0005085">
    <property type="term" value="F:guanyl-nucleotide exchange factor activity"/>
    <property type="evidence" value="ECO:0007669"/>
    <property type="project" value="TreeGrafter"/>
</dbReference>
<evidence type="ECO:0000259" key="9">
    <source>
        <dbReference type="PROSITE" id="PS50211"/>
    </source>
</evidence>
<evidence type="ECO:0000256" key="5">
    <source>
        <dbReference type="ARBA" id="ARBA00022475"/>
    </source>
</evidence>
<feature type="compositionally biased region" description="Low complexity" evidence="8">
    <location>
        <begin position="792"/>
        <end position="822"/>
    </location>
</feature>
<dbReference type="Gene3D" id="3.30.450.200">
    <property type="match status" value="1"/>
</dbReference>
<dbReference type="GO" id="GO:0032483">
    <property type="term" value="P:regulation of Rab protein signal transduction"/>
    <property type="evidence" value="ECO:0007669"/>
    <property type="project" value="TreeGrafter"/>
</dbReference>
<feature type="compositionally biased region" description="Polar residues" evidence="8">
    <location>
        <begin position="1082"/>
        <end position="1091"/>
    </location>
</feature>
<feature type="non-terminal residue" evidence="10">
    <location>
        <position position="1"/>
    </location>
</feature>
<dbReference type="SMART" id="SM00799">
    <property type="entry name" value="DENN"/>
    <property type="match status" value="1"/>
</dbReference>
<evidence type="ECO:0000256" key="6">
    <source>
        <dbReference type="ARBA" id="ARBA00022490"/>
    </source>
</evidence>
<dbReference type="PANTHER" id="PTHR13008:SF7">
    <property type="entry name" value="MAP KINASE-ACTIVATING DEATH DOMAIN PROTEIN"/>
    <property type="match status" value="1"/>
</dbReference>
<dbReference type="Pfam" id="PF02141">
    <property type="entry name" value="DENN"/>
    <property type="match status" value="1"/>
</dbReference>
<accession>A0A0X3P4N8</accession>
<feature type="region of interest" description="Disordered" evidence="8">
    <location>
        <begin position="724"/>
        <end position="858"/>
    </location>
</feature>
<dbReference type="GO" id="GO:0005886">
    <property type="term" value="C:plasma membrane"/>
    <property type="evidence" value="ECO:0007669"/>
    <property type="project" value="UniProtKB-SubCell"/>
</dbReference>
<dbReference type="InterPro" id="IPR039980">
    <property type="entry name" value="MADD"/>
</dbReference>
<comment type="similarity">
    <text evidence="3">Belongs to the MADD family.</text>
</comment>
<evidence type="ECO:0000256" key="1">
    <source>
        <dbReference type="ARBA" id="ARBA00004236"/>
    </source>
</evidence>
<keyword evidence="5" id="KW-0472">Membrane</keyword>
<feature type="region of interest" description="Disordered" evidence="8">
    <location>
        <begin position="126"/>
        <end position="153"/>
    </location>
</feature>
<dbReference type="InterPro" id="IPR043153">
    <property type="entry name" value="DENN_C"/>
</dbReference>
<organism evidence="10">
    <name type="scientific">Schistocephalus solidus</name>
    <name type="common">Tapeworm</name>
    <dbReference type="NCBI Taxonomy" id="70667"/>
    <lineage>
        <taxon>Eukaryota</taxon>
        <taxon>Metazoa</taxon>
        <taxon>Spiralia</taxon>
        <taxon>Lophotrochozoa</taxon>
        <taxon>Platyhelminthes</taxon>
        <taxon>Cestoda</taxon>
        <taxon>Eucestoda</taxon>
        <taxon>Diphyllobothriidea</taxon>
        <taxon>Diphyllobothriidae</taxon>
        <taxon>Schistocephalus</taxon>
    </lineage>
</organism>
<evidence type="ECO:0000256" key="3">
    <source>
        <dbReference type="ARBA" id="ARBA00005978"/>
    </source>
</evidence>
<dbReference type="GO" id="GO:0005829">
    <property type="term" value="C:cytosol"/>
    <property type="evidence" value="ECO:0007669"/>
    <property type="project" value="TreeGrafter"/>
</dbReference>
<dbReference type="GO" id="GO:0006915">
    <property type="term" value="P:apoptotic process"/>
    <property type="evidence" value="ECO:0007669"/>
    <property type="project" value="UniProtKB-KW"/>
</dbReference>
<feature type="region of interest" description="Disordered" evidence="8">
    <location>
        <begin position="642"/>
        <end position="663"/>
    </location>
</feature>
<proteinExistence type="inferred from homology"/>
<keyword evidence="6" id="KW-0963">Cytoplasm</keyword>
<evidence type="ECO:0000256" key="4">
    <source>
        <dbReference type="ARBA" id="ARBA00017868"/>
    </source>
</evidence>
<keyword evidence="5" id="KW-1003">Cell membrane</keyword>